<keyword evidence="2" id="KW-0812">Transmembrane</keyword>
<dbReference type="Gene3D" id="1.25.40.10">
    <property type="entry name" value="Tetratricopeptide repeat domain"/>
    <property type="match status" value="2"/>
</dbReference>
<dbReference type="InterPro" id="IPR019734">
    <property type="entry name" value="TPR_rpt"/>
</dbReference>
<evidence type="ECO:0000313" key="4">
    <source>
        <dbReference type="Proteomes" id="UP000509478"/>
    </source>
</evidence>
<keyword evidence="4" id="KW-1185">Reference proteome</keyword>
<dbReference type="SMART" id="SM00028">
    <property type="entry name" value="TPR"/>
    <property type="match status" value="3"/>
</dbReference>
<dbReference type="Proteomes" id="UP000509478">
    <property type="component" value="Chromosome"/>
</dbReference>
<dbReference type="InterPro" id="IPR011990">
    <property type="entry name" value="TPR-like_helical_dom_sf"/>
</dbReference>
<name>A0A7D5M4G7_9ARCH</name>
<dbReference type="GeneID" id="56067921"/>
<reference evidence="3 4" key="1">
    <citation type="submission" date="2018-02" db="EMBL/GenBank/DDBJ databases">
        <title>Complete genome of Nitrosopumilus ureaphilus PS0.</title>
        <authorList>
            <person name="Qin W."/>
            <person name="Zheng Y."/>
            <person name="Stahl D.A."/>
        </authorList>
    </citation>
    <scope>NUCLEOTIDE SEQUENCE [LARGE SCALE GENOMIC DNA]</scope>
    <source>
        <strain evidence="3 4">PS0</strain>
    </source>
</reference>
<dbReference type="SUPFAM" id="SSF48452">
    <property type="entry name" value="TPR-like"/>
    <property type="match status" value="1"/>
</dbReference>
<sequence length="578" mass="66799">MFFLLLIPTGYIFAQSEPSLEELLQQVKEFEEQEKYYSGLLKIEEIIDKYPKNVDAKSMKCLFQLNANLPLNEVKSCLDNLPSEVSGDLLVLLTLGSYHAKNNDLEKSKYAFWEAFTLYPKSEKAESRYVTIQLALDPNNEELFQKLQVLYEKNNDFQILENVIALHNEREEYDKSQKLLDIGFKVDANNPNLLTHQGVLYAKQGELKKAEEFFVRAVNEEPDNIQSLLNQGLLYLELGDKENNLEYYKKSRDSYRNVLEIESDNLFGKTTVNYLDQKIGEIQSFLVFVGLSILLIAVIGIVSLTLYISYNNYRKDQDDEETEPDPTKKEKLGKRIIHSKIFMVSYTGFFVISLTLLIVPLLANEMSVWDGNDMANWSTMIVEIGIGIIIVGLVWIFDDSRNKKFSKQQKEISKQTKEIDKQTKNIEGIASETSNTLTQIKEERLKQENYTLLSLRFQIDRLQKLFPDIEKFVAIYNDPNKTTMEEPYVEDLSKEVGYSALISQAESYKELLVETIERNINLSIGFLDPQLRDEILELCVILKQRSVFSNPEKAIIPLHTKKAIEKIDEILKKLDLKK</sequence>
<dbReference type="EMBL" id="CP026995">
    <property type="protein sequence ID" value="QLH06926.1"/>
    <property type="molecule type" value="Genomic_DNA"/>
</dbReference>
<keyword evidence="1" id="KW-0802">TPR repeat</keyword>
<keyword evidence="2" id="KW-1133">Transmembrane helix</keyword>
<feature type="transmembrane region" description="Helical" evidence="2">
    <location>
        <begin position="285"/>
        <end position="308"/>
    </location>
</feature>
<dbReference type="KEGG" id="nue:C5F50_07460"/>
<evidence type="ECO:0000256" key="2">
    <source>
        <dbReference type="SAM" id="Phobius"/>
    </source>
</evidence>
<dbReference type="Pfam" id="PF13181">
    <property type="entry name" value="TPR_8"/>
    <property type="match status" value="2"/>
</dbReference>
<dbReference type="RefSeq" id="WP_179370788.1">
    <property type="nucleotide sequence ID" value="NZ_CP026995.1"/>
</dbReference>
<keyword evidence="2" id="KW-0472">Membrane</keyword>
<proteinExistence type="predicted"/>
<organism evidence="3 4">
    <name type="scientific">Nitrosopumilus ureiphilus</name>
    <dbReference type="NCBI Taxonomy" id="1470067"/>
    <lineage>
        <taxon>Archaea</taxon>
        <taxon>Nitrososphaerota</taxon>
        <taxon>Nitrososphaeria</taxon>
        <taxon>Nitrosopumilales</taxon>
        <taxon>Nitrosopumilaceae</taxon>
        <taxon>Nitrosopumilus</taxon>
    </lineage>
</organism>
<protein>
    <submittedName>
        <fullName evidence="3">Uncharacterized protein</fullName>
    </submittedName>
</protein>
<feature type="transmembrane region" description="Helical" evidence="2">
    <location>
        <begin position="375"/>
        <end position="397"/>
    </location>
</feature>
<gene>
    <name evidence="3" type="ORF">C5F50_07460</name>
</gene>
<feature type="repeat" description="TPR" evidence="1">
    <location>
        <begin position="191"/>
        <end position="224"/>
    </location>
</feature>
<evidence type="ECO:0000313" key="3">
    <source>
        <dbReference type="EMBL" id="QLH06926.1"/>
    </source>
</evidence>
<dbReference type="AlphaFoldDB" id="A0A7D5M4G7"/>
<evidence type="ECO:0000256" key="1">
    <source>
        <dbReference type="PROSITE-ProRule" id="PRU00339"/>
    </source>
</evidence>
<feature type="transmembrane region" description="Helical" evidence="2">
    <location>
        <begin position="341"/>
        <end position="363"/>
    </location>
</feature>
<dbReference type="PROSITE" id="PS50005">
    <property type="entry name" value="TPR"/>
    <property type="match status" value="1"/>
</dbReference>
<accession>A0A7D5M4G7</accession>